<reference evidence="3" key="3">
    <citation type="submission" date="2018-08" db="UniProtKB">
        <authorList>
            <consortium name="EnsemblPlants"/>
        </authorList>
    </citation>
    <scope>IDENTIFICATION</scope>
    <source>
        <strain evidence="3">cv. Bd21</strain>
    </source>
</reference>
<evidence type="ECO:0000313" key="4">
    <source>
        <dbReference type="Proteomes" id="UP000008810"/>
    </source>
</evidence>
<accession>A0A2K2CZI7</accession>
<dbReference type="EnsemblPlants" id="PNT67441">
    <property type="protein sequence ID" value="PNT67441"/>
    <property type="gene ID" value="BRADI_3g27489v3"/>
</dbReference>
<organism evidence="2">
    <name type="scientific">Brachypodium distachyon</name>
    <name type="common">Purple false brome</name>
    <name type="synonym">Trachynia distachya</name>
    <dbReference type="NCBI Taxonomy" id="15368"/>
    <lineage>
        <taxon>Eukaryota</taxon>
        <taxon>Viridiplantae</taxon>
        <taxon>Streptophyta</taxon>
        <taxon>Embryophyta</taxon>
        <taxon>Tracheophyta</taxon>
        <taxon>Spermatophyta</taxon>
        <taxon>Magnoliopsida</taxon>
        <taxon>Liliopsida</taxon>
        <taxon>Poales</taxon>
        <taxon>Poaceae</taxon>
        <taxon>BOP clade</taxon>
        <taxon>Pooideae</taxon>
        <taxon>Stipodae</taxon>
        <taxon>Brachypodieae</taxon>
        <taxon>Brachypodium</taxon>
    </lineage>
</organism>
<dbReference type="EMBL" id="CM000882">
    <property type="protein sequence ID" value="PNT67441.1"/>
    <property type="molecule type" value="Genomic_DNA"/>
</dbReference>
<keyword evidence="1" id="KW-0812">Transmembrane</keyword>
<dbReference type="AlphaFoldDB" id="A0A2K2CZI7"/>
<reference evidence="2 3" key="1">
    <citation type="journal article" date="2010" name="Nature">
        <title>Genome sequencing and analysis of the model grass Brachypodium distachyon.</title>
        <authorList>
            <consortium name="International Brachypodium Initiative"/>
        </authorList>
    </citation>
    <scope>NUCLEOTIDE SEQUENCE [LARGE SCALE GENOMIC DNA]</scope>
    <source>
        <strain evidence="2 3">Bd21</strain>
    </source>
</reference>
<sequence length="155" mass="17715">MMPIITDRKLVTSVPSVTDALFRPLLIHIFVVVSIESVVLMARLLMFLINFLVNSTTEQQFHSLPCKGCILVRSTILRCVCFVPHLALPYEDKNWLTNYLAKDFPTLILPVIWQKCVKEMAWSTLATKILVTNQTSTKQIWLPIICLGLCWLPTK</sequence>
<gene>
    <name evidence="2" type="ORF">BRADI_3g27489v3</name>
</gene>
<keyword evidence="4" id="KW-1185">Reference proteome</keyword>
<keyword evidence="1" id="KW-0472">Membrane</keyword>
<proteinExistence type="predicted"/>
<dbReference type="Gramene" id="PNT67441">
    <property type="protein sequence ID" value="PNT67441"/>
    <property type="gene ID" value="BRADI_3g27489v3"/>
</dbReference>
<reference evidence="2" key="2">
    <citation type="submission" date="2017-06" db="EMBL/GenBank/DDBJ databases">
        <title>WGS assembly of Brachypodium distachyon.</title>
        <authorList>
            <consortium name="The International Brachypodium Initiative"/>
            <person name="Lucas S."/>
            <person name="Harmon-Smith M."/>
            <person name="Lail K."/>
            <person name="Tice H."/>
            <person name="Grimwood J."/>
            <person name="Bruce D."/>
            <person name="Barry K."/>
            <person name="Shu S."/>
            <person name="Lindquist E."/>
            <person name="Wang M."/>
            <person name="Pitluck S."/>
            <person name="Vogel J.P."/>
            <person name="Garvin D.F."/>
            <person name="Mockler T.C."/>
            <person name="Schmutz J."/>
            <person name="Rokhsar D."/>
            <person name="Bevan M.W."/>
        </authorList>
    </citation>
    <scope>NUCLEOTIDE SEQUENCE</scope>
    <source>
        <strain evidence="2">Bd21</strain>
    </source>
</reference>
<dbReference type="Proteomes" id="UP000008810">
    <property type="component" value="Chromosome 3"/>
</dbReference>
<protein>
    <submittedName>
        <fullName evidence="2 3">Uncharacterized protein</fullName>
    </submittedName>
</protein>
<name>A0A2K2CZI7_BRADI</name>
<dbReference type="InParanoid" id="A0A2K2CZI7"/>
<evidence type="ECO:0000313" key="2">
    <source>
        <dbReference type="EMBL" id="PNT67441.1"/>
    </source>
</evidence>
<evidence type="ECO:0000256" key="1">
    <source>
        <dbReference type="SAM" id="Phobius"/>
    </source>
</evidence>
<keyword evidence="1" id="KW-1133">Transmembrane helix</keyword>
<evidence type="ECO:0000313" key="3">
    <source>
        <dbReference type="EnsemblPlants" id="PNT67441"/>
    </source>
</evidence>
<feature type="transmembrane region" description="Helical" evidence="1">
    <location>
        <begin position="25"/>
        <end position="53"/>
    </location>
</feature>